<feature type="transmembrane region" description="Helical" evidence="1">
    <location>
        <begin position="120"/>
        <end position="138"/>
    </location>
</feature>
<dbReference type="InterPro" id="IPR011642">
    <property type="entry name" value="Gate_dom"/>
</dbReference>
<evidence type="ECO:0000313" key="4">
    <source>
        <dbReference type="Proteomes" id="UP000198304"/>
    </source>
</evidence>
<protein>
    <recommendedName>
        <fullName evidence="2">Nucleoside transporter/FeoB GTPase Gate domain-containing protein</fullName>
    </recommendedName>
</protein>
<keyword evidence="1" id="KW-0812">Transmembrane</keyword>
<keyword evidence="1" id="KW-1133">Transmembrane helix</keyword>
<feature type="transmembrane region" description="Helical" evidence="1">
    <location>
        <begin position="92"/>
        <end position="114"/>
    </location>
</feature>
<keyword evidence="4" id="KW-1185">Reference proteome</keyword>
<reference evidence="3 4" key="1">
    <citation type="submission" date="2017-06" db="EMBL/GenBank/DDBJ databases">
        <authorList>
            <person name="Kim H.J."/>
            <person name="Triplett B.A."/>
        </authorList>
    </citation>
    <scope>NUCLEOTIDE SEQUENCE [LARGE SCALE GENOMIC DNA]</scope>
    <source>
        <strain evidence="3 4">SCA</strain>
    </source>
</reference>
<evidence type="ECO:0000256" key="1">
    <source>
        <dbReference type="SAM" id="Phobius"/>
    </source>
</evidence>
<gene>
    <name evidence="3" type="ORF">SAMN05446037_1003126</name>
</gene>
<evidence type="ECO:0000313" key="3">
    <source>
        <dbReference type="EMBL" id="SNS04802.1"/>
    </source>
</evidence>
<accession>A0A239BB21</accession>
<keyword evidence="1" id="KW-0472">Membrane</keyword>
<dbReference type="Pfam" id="PF07670">
    <property type="entry name" value="Gate"/>
    <property type="match status" value="1"/>
</dbReference>
<proteinExistence type="predicted"/>
<feature type="transmembrane region" description="Helical" evidence="1">
    <location>
        <begin position="60"/>
        <end position="80"/>
    </location>
</feature>
<evidence type="ECO:0000259" key="2">
    <source>
        <dbReference type="Pfam" id="PF07670"/>
    </source>
</evidence>
<sequence>MIEIVKEATFGSLKSIYSIAIIVIPIMITLQLLKNYKILDKITKPFGFFSRLFNTSNESVLPLLVGLIFGLAYGAGVIIQTAKEGNLSKRDLFLITAFLAACHAVFEDTLIFVAVGANGFIVLGFRIVAAFILTYILSKKISISEIDSLKSVDLEKIS</sequence>
<dbReference type="Proteomes" id="UP000198304">
    <property type="component" value="Unassembled WGS sequence"/>
</dbReference>
<dbReference type="EMBL" id="FZOJ01000003">
    <property type="protein sequence ID" value="SNS04802.1"/>
    <property type="molecule type" value="Genomic_DNA"/>
</dbReference>
<organism evidence="3 4">
    <name type="scientific">Anaerovirgula multivorans</name>
    <dbReference type="NCBI Taxonomy" id="312168"/>
    <lineage>
        <taxon>Bacteria</taxon>
        <taxon>Bacillati</taxon>
        <taxon>Bacillota</taxon>
        <taxon>Clostridia</taxon>
        <taxon>Peptostreptococcales</taxon>
        <taxon>Natronincolaceae</taxon>
        <taxon>Anaerovirgula</taxon>
    </lineage>
</organism>
<dbReference type="AlphaFoldDB" id="A0A239BB21"/>
<feature type="transmembrane region" description="Helical" evidence="1">
    <location>
        <begin position="12"/>
        <end position="33"/>
    </location>
</feature>
<name>A0A239BB21_9FIRM</name>
<dbReference type="RefSeq" id="WP_176431189.1">
    <property type="nucleotide sequence ID" value="NZ_FZOJ01000003.1"/>
</dbReference>
<feature type="domain" description="Nucleoside transporter/FeoB GTPase Gate" evidence="2">
    <location>
        <begin position="17"/>
        <end position="106"/>
    </location>
</feature>